<feature type="domain" description="Ricin B lectin" evidence="5">
    <location>
        <begin position="45"/>
        <end position="180"/>
    </location>
</feature>
<evidence type="ECO:0000313" key="6">
    <source>
        <dbReference type="EMBL" id="AWW43288.1"/>
    </source>
</evidence>
<sequence length="634" mass="67731">MRRMTRRVRRRALPLLTAAAMVSAGFVAMAPTAVTPTATAATAQSVAVPLVNTESGQCLDVQSVNWNAGGIIGVWTCNNDVNQKFTFQPKGELRAMSETLCLNSADGARTPGTQLRTATCQPASTPTQSISPKFSRGVYNTLVHSASGLCVTKPAGNAPNGSRVTLENCTYTANQRWTSPGVTPAAAPSALRGVNWSAKGDNFRADAVIPSGLSSADNYADTYAKAVPIVREFKELGANTIRFGVNAATLDWEGYRAALDAAIAADVNVMVGLWTGSDARNYYNISDADFSEVWGTLINEYGSDPRFYADIVNEPKGTEQGWKDFAVKFLHSYPQLPRNQVVVAGTGDDRFLAPICSDSRLNGTVLSYHQYSVFESFHKNVTDWKNTMRTRLGIPSGQTSSNCSARTVVTEFGDWSRSGIDYNGPRDGDMHVSYMYAMTEIIREAGLGSLYWPGYGEEDAFSLTTLEGTGTAATLKVANASLHERLRYAWKLTDDAGGDGAVTRTTYWTAGSSGLCLVVEGNSAKEGADLVVGSCGAEYVRSAKDVTSKVNGQLGMKWLCIAPKTSPAVASTGVQLSQCSGDGSQEWTSRSSDQAMVHNASGLCLGARGGTAVGGAKLELNTCNGQTYQKWSRK</sequence>
<evidence type="ECO:0000259" key="5">
    <source>
        <dbReference type="SMART" id="SM00458"/>
    </source>
</evidence>
<keyword evidence="1 3" id="KW-0378">Hydrolase</keyword>
<keyword evidence="4" id="KW-0732">Signal</keyword>
<reference evidence="7" key="1">
    <citation type="submission" date="2018-06" db="EMBL/GenBank/DDBJ databases">
        <authorList>
            <person name="Li K."/>
        </authorList>
    </citation>
    <scope>NUCLEOTIDE SEQUENCE [LARGE SCALE GENOMIC DNA]</scope>
    <source>
        <strain evidence="7">ZFG47</strain>
        <plasmid evidence="7">unnamed1</plasmid>
    </source>
</reference>
<keyword evidence="7" id="KW-1185">Reference proteome</keyword>
<dbReference type="SUPFAM" id="SSF50370">
    <property type="entry name" value="Ricin B-like lectins"/>
    <property type="match status" value="2"/>
</dbReference>
<organism evidence="6 7">
    <name type="scientific">Streptomyces cadmiisoli</name>
    <dbReference type="NCBI Taxonomy" id="2184053"/>
    <lineage>
        <taxon>Bacteria</taxon>
        <taxon>Bacillati</taxon>
        <taxon>Actinomycetota</taxon>
        <taxon>Actinomycetes</taxon>
        <taxon>Kitasatosporales</taxon>
        <taxon>Streptomycetaceae</taxon>
        <taxon>Streptomyces</taxon>
        <taxon>Streptomyces aurantiacus group</taxon>
    </lineage>
</organism>
<dbReference type="GO" id="GO:0004553">
    <property type="term" value="F:hydrolase activity, hydrolyzing O-glycosyl compounds"/>
    <property type="evidence" value="ECO:0007669"/>
    <property type="project" value="InterPro"/>
</dbReference>
<dbReference type="KEGG" id="scad:DN051_42695"/>
<keyword evidence="6" id="KW-0614">Plasmid</keyword>
<dbReference type="CDD" id="cd00161">
    <property type="entry name" value="beta-trefoil_Ricin-like"/>
    <property type="match status" value="1"/>
</dbReference>
<dbReference type="Gene3D" id="3.20.20.80">
    <property type="entry name" value="Glycosidases"/>
    <property type="match status" value="1"/>
</dbReference>
<feature type="signal peptide" evidence="4">
    <location>
        <begin position="1"/>
        <end position="30"/>
    </location>
</feature>
<dbReference type="InterPro" id="IPR000772">
    <property type="entry name" value="Ricin_B_lectin"/>
</dbReference>
<dbReference type="SUPFAM" id="SSF51445">
    <property type="entry name" value="(Trans)glycosidases"/>
    <property type="match status" value="1"/>
</dbReference>
<geneLocation type="plasmid" evidence="6 7">
    <name>unnamed1</name>
</geneLocation>
<dbReference type="PROSITE" id="PS50231">
    <property type="entry name" value="RICIN_B_LECTIN"/>
    <property type="match status" value="2"/>
</dbReference>
<dbReference type="InterPro" id="IPR001547">
    <property type="entry name" value="Glyco_hydro_5"/>
</dbReference>
<accession>A0A2Z4JEP6</accession>
<protein>
    <recommendedName>
        <fullName evidence="5">Ricin B lectin domain-containing protein</fullName>
    </recommendedName>
</protein>
<proteinExistence type="inferred from homology"/>
<dbReference type="Pfam" id="PF00150">
    <property type="entry name" value="Cellulase"/>
    <property type="match status" value="1"/>
</dbReference>
<dbReference type="AlphaFoldDB" id="A0A2Z4JEP6"/>
<dbReference type="InterPro" id="IPR017853">
    <property type="entry name" value="GH"/>
</dbReference>
<evidence type="ECO:0000256" key="2">
    <source>
        <dbReference type="ARBA" id="ARBA00023295"/>
    </source>
</evidence>
<dbReference type="Pfam" id="PF00652">
    <property type="entry name" value="Ricin_B_lectin"/>
    <property type="match status" value="2"/>
</dbReference>
<dbReference type="InterPro" id="IPR035992">
    <property type="entry name" value="Ricin_B-like_lectins"/>
</dbReference>
<gene>
    <name evidence="6" type="ORF">DN051_42695</name>
</gene>
<name>A0A2Z4JEP6_9ACTN</name>
<dbReference type="GO" id="GO:0000272">
    <property type="term" value="P:polysaccharide catabolic process"/>
    <property type="evidence" value="ECO:0007669"/>
    <property type="project" value="InterPro"/>
</dbReference>
<feature type="domain" description="Ricin B lectin" evidence="5">
    <location>
        <begin position="505"/>
        <end position="634"/>
    </location>
</feature>
<dbReference type="SMART" id="SM00458">
    <property type="entry name" value="RICIN"/>
    <property type="match status" value="2"/>
</dbReference>
<evidence type="ECO:0000313" key="7">
    <source>
        <dbReference type="Proteomes" id="UP000249616"/>
    </source>
</evidence>
<feature type="chain" id="PRO_5038494292" description="Ricin B lectin domain-containing protein" evidence="4">
    <location>
        <begin position="31"/>
        <end position="634"/>
    </location>
</feature>
<dbReference type="Gene3D" id="2.80.10.50">
    <property type="match status" value="2"/>
</dbReference>
<comment type="similarity">
    <text evidence="3">Belongs to the glycosyl hydrolase 5 (cellulase A) family.</text>
</comment>
<evidence type="ECO:0000256" key="1">
    <source>
        <dbReference type="ARBA" id="ARBA00022801"/>
    </source>
</evidence>
<dbReference type="EMBL" id="CP030074">
    <property type="protein sequence ID" value="AWW43288.1"/>
    <property type="molecule type" value="Genomic_DNA"/>
</dbReference>
<dbReference type="RefSeq" id="WP_112443128.1">
    <property type="nucleotide sequence ID" value="NZ_CP030074.1"/>
</dbReference>
<dbReference type="Proteomes" id="UP000249616">
    <property type="component" value="Plasmid unnamed1"/>
</dbReference>
<keyword evidence="2 3" id="KW-0326">Glycosidase</keyword>
<evidence type="ECO:0000256" key="3">
    <source>
        <dbReference type="RuleBase" id="RU361153"/>
    </source>
</evidence>
<evidence type="ECO:0000256" key="4">
    <source>
        <dbReference type="SAM" id="SignalP"/>
    </source>
</evidence>